<protein>
    <submittedName>
        <fullName evidence="2">DUF952 domain-containing protein</fullName>
    </submittedName>
</protein>
<dbReference type="PANTHER" id="PTHR34129:SF1">
    <property type="entry name" value="DUF952 DOMAIN-CONTAINING PROTEIN"/>
    <property type="match status" value="1"/>
</dbReference>
<evidence type="ECO:0000256" key="1">
    <source>
        <dbReference type="SAM" id="MobiDB-lite"/>
    </source>
</evidence>
<dbReference type="Pfam" id="PF06108">
    <property type="entry name" value="DUF952"/>
    <property type="match status" value="1"/>
</dbReference>
<keyword evidence="3" id="KW-1185">Reference proteome</keyword>
<evidence type="ECO:0000313" key="2">
    <source>
        <dbReference type="EMBL" id="QIS13748.1"/>
    </source>
</evidence>
<dbReference type="PANTHER" id="PTHR34129">
    <property type="entry name" value="BLR1139 PROTEIN"/>
    <property type="match status" value="1"/>
</dbReference>
<dbReference type="SUPFAM" id="SSF56399">
    <property type="entry name" value="ADP-ribosylation"/>
    <property type="match status" value="1"/>
</dbReference>
<proteinExistence type="predicted"/>
<name>A0A6G9YKN0_9NOCA</name>
<evidence type="ECO:0000313" key="3">
    <source>
        <dbReference type="Proteomes" id="UP000503540"/>
    </source>
</evidence>
<sequence>MHPTLHGADHDPGRARVWTPNGRAPGRDRRVTEFDRGSAGFPIESPESDVLERGWCARDPASNPRRGRLPWDSMNDERTTPMPDTLVHICAMAEWLSARQTGEYRPPSLDEVGFIHLSAPEQAHLPANRLFAGRGDLVLLRLDPSRLGSPVEWEPGVPTDPESMLFPHLYGPLPVDAVTAVVEYRPGPDGGFAPLEH</sequence>
<gene>
    <name evidence="2" type="ORF">F5544_29515</name>
</gene>
<reference evidence="2 3" key="1">
    <citation type="journal article" date="2019" name="ACS Chem. Biol.">
        <title>Identification and Mobilization of a Cryptic Antibiotic Biosynthesis Gene Locus from a Human-Pathogenic Nocardia Isolate.</title>
        <authorList>
            <person name="Herisse M."/>
            <person name="Ishida K."/>
            <person name="Porter J.L."/>
            <person name="Howden B."/>
            <person name="Hertweck C."/>
            <person name="Stinear T.P."/>
            <person name="Pidot S.J."/>
        </authorList>
    </citation>
    <scope>NUCLEOTIDE SEQUENCE [LARGE SCALE GENOMIC DNA]</scope>
    <source>
        <strain evidence="2 3">AUSMDU00012717</strain>
    </source>
</reference>
<accession>A0A6G9YKN0</accession>
<dbReference type="Gene3D" id="3.20.170.20">
    <property type="entry name" value="Protein of unknown function DUF952"/>
    <property type="match status" value="1"/>
</dbReference>
<dbReference type="EMBL" id="CP046172">
    <property type="protein sequence ID" value="QIS13748.1"/>
    <property type="molecule type" value="Genomic_DNA"/>
</dbReference>
<dbReference type="AlphaFoldDB" id="A0A6G9YKN0"/>
<feature type="region of interest" description="Disordered" evidence="1">
    <location>
        <begin position="1"/>
        <end position="46"/>
    </location>
</feature>
<feature type="compositionally biased region" description="Basic and acidic residues" evidence="1">
    <location>
        <begin position="25"/>
        <end position="36"/>
    </location>
</feature>
<dbReference type="InterPro" id="IPR009297">
    <property type="entry name" value="DUF952"/>
</dbReference>
<organism evidence="2 3">
    <name type="scientific">Nocardia arthritidis</name>
    <dbReference type="NCBI Taxonomy" id="228602"/>
    <lineage>
        <taxon>Bacteria</taxon>
        <taxon>Bacillati</taxon>
        <taxon>Actinomycetota</taxon>
        <taxon>Actinomycetes</taxon>
        <taxon>Mycobacteriales</taxon>
        <taxon>Nocardiaceae</taxon>
        <taxon>Nocardia</taxon>
    </lineage>
</organism>
<dbReference type="Proteomes" id="UP000503540">
    <property type="component" value="Chromosome"/>
</dbReference>
<dbReference type="KEGG" id="nah:F5544_29515"/>